<accession>A0ABY4QU33</accession>
<reference evidence="1" key="1">
    <citation type="submission" date="2022-05" db="EMBL/GenBank/DDBJ databases">
        <title>A methanotrophic Mycobacterium dominates a cave microbial ecosystem.</title>
        <authorList>
            <person name="Van Spanning R.J.M."/>
            <person name="Guan Q."/>
            <person name="Melkonian C."/>
            <person name="Gallant J."/>
            <person name="Polerecky L."/>
            <person name="Flot J.-F."/>
            <person name="Brandt B.W."/>
            <person name="Braster M."/>
            <person name="Iturbe Espinoza P."/>
            <person name="Aerts J."/>
            <person name="Meima-Franke M."/>
            <person name="Piersma S.R."/>
            <person name="Bunduc C."/>
            <person name="Ummels R."/>
            <person name="Pain A."/>
            <person name="Fleming E.J."/>
            <person name="van der Wel N."/>
            <person name="Gherman V.D."/>
            <person name="Sarbu S.M."/>
            <person name="Bodelier P.L.E."/>
            <person name="Bitter W."/>
        </authorList>
    </citation>
    <scope>NUCLEOTIDE SEQUENCE</scope>
    <source>
        <strain evidence="1">Sulfur Cave</strain>
        <plasmid evidence="1">unnamed</plasmid>
    </source>
</reference>
<dbReference type="EMBL" id="CP097321">
    <property type="protein sequence ID" value="UQX13473.1"/>
    <property type="molecule type" value="Genomic_DNA"/>
</dbReference>
<gene>
    <name evidence="1" type="ORF">M5I08_25040</name>
</gene>
<evidence type="ECO:0000313" key="2">
    <source>
        <dbReference type="Proteomes" id="UP001056610"/>
    </source>
</evidence>
<dbReference type="RefSeq" id="WP_219070200.1">
    <property type="nucleotide sequence ID" value="NZ_CAJUXY010000079.1"/>
</dbReference>
<keyword evidence="1" id="KW-0614">Plasmid</keyword>
<organism evidence="1 2">
    <name type="scientific">Candidatus Mycobacterium methanotrophicum</name>
    <dbReference type="NCBI Taxonomy" id="2943498"/>
    <lineage>
        <taxon>Bacteria</taxon>
        <taxon>Bacillati</taxon>
        <taxon>Actinomycetota</taxon>
        <taxon>Actinomycetes</taxon>
        <taxon>Mycobacteriales</taxon>
        <taxon>Mycobacteriaceae</taxon>
        <taxon>Mycobacterium</taxon>
    </lineage>
</organism>
<geneLocation type="plasmid" evidence="1 2">
    <name>unnamed</name>
</geneLocation>
<name>A0ABY4QU33_9MYCO</name>
<keyword evidence="2" id="KW-1185">Reference proteome</keyword>
<sequence length="54" mass="6066">MGEAARFTIDGMPTPMRLGRSGPAIRAFLNRWRRQTWSVARVAADDDTVHAHTN</sequence>
<dbReference type="Proteomes" id="UP001056610">
    <property type="component" value="Plasmid unnamed"/>
</dbReference>
<proteinExistence type="predicted"/>
<protein>
    <submittedName>
        <fullName evidence="1">Uncharacterized protein</fullName>
    </submittedName>
</protein>
<evidence type="ECO:0000313" key="1">
    <source>
        <dbReference type="EMBL" id="UQX13473.1"/>
    </source>
</evidence>